<evidence type="ECO:0000256" key="1">
    <source>
        <dbReference type="ARBA" id="ARBA00001554"/>
    </source>
</evidence>
<comment type="caution">
    <text evidence="5">The sequence shown here is derived from an EMBL/GenBank/DDBJ whole genome shotgun (WGS) entry which is preliminary data.</text>
</comment>
<evidence type="ECO:0000256" key="4">
    <source>
        <dbReference type="HAMAP-Rule" id="MF_00434"/>
    </source>
</evidence>
<protein>
    <recommendedName>
        <fullName evidence="4">Putative pterin-4-alpha-carbinolamine dehydratase</fullName>
        <shortName evidence="4">PHS</shortName>
        <ecNumber evidence="4">4.2.1.96</ecNumber>
    </recommendedName>
    <alternativeName>
        <fullName evidence="4">4-alpha-hydroxy-tetrahydropterin dehydratase</fullName>
    </alternativeName>
    <alternativeName>
        <fullName evidence="4">Pterin carbinolamine dehydratase</fullName>
        <shortName evidence="4">PCD</shortName>
    </alternativeName>
</protein>
<dbReference type="HAMAP" id="MF_00434">
    <property type="entry name" value="Pterin_4_alpha"/>
    <property type="match status" value="1"/>
</dbReference>
<proteinExistence type="inferred from homology"/>
<sequence>MTPLSPQARATLLAELPGWIDVDNRDAIQKRFTFPDFNAAFAFMTRVAIQAEKADHHPEWFNVYNRVDITLSTHDANGLTQRDIDLAQFIERAAASLQVA</sequence>
<dbReference type="Proteomes" id="UP000672934">
    <property type="component" value="Unassembled WGS sequence"/>
</dbReference>
<accession>A0A916IQU2</accession>
<dbReference type="SUPFAM" id="SSF55248">
    <property type="entry name" value="PCD-like"/>
    <property type="match status" value="1"/>
</dbReference>
<keyword evidence="3 4" id="KW-0456">Lyase</keyword>
<dbReference type="RefSeq" id="WP_211946053.1">
    <property type="nucleotide sequence ID" value="NZ_CAJPUY010000003.1"/>
</dbReference>
<dbReference type="NCBIfam" id="NF002018">
    <property type="entry name" value="PRK00823.1-3"/>
    <property type="match status" value="1"/>
</dbReference>
<reference evidence="5" key="1">
    <citation type="submission" date="2021-03" db="EMBL/GenBank/DDBJ databases">
        <authorList>
            <person name="Peeters C."/>
        </authorList>
    </citation>
    <scope>NUCLEOTIDE SEQUENCE</scope>
    <source>
        <strain evidence="5">LMG 31506</strain>
    </source>
</reference>
<gene>
    <name evidence="5" type="ORF">LMG31506_01050</name>
</gene>
<dbReference type="PANTHER" id="PTHR12599:SF0">
    <property type="entry name" value="PTERIN-4-ALPHA-CARBINOLAMINE DEHYDRATASE"/>
    <property type="match status" value="1"/>
</dbReference>
<organism evidence="5 6">
    <name type="scientific">Cupriavidus yeoncheonensis</name>
    <dbReference type="NCBI Taxonomy" id="1462994"/>
    <lineage>
        <taxon>Bacteria</taxon>
        <taxon>Pseudomonadati</taxon>
        <taxon>Pseudomonadota</taxon>
        <taxon>Betaproteobacteria</taxon>
        <taxon>Burkholderiales</taxon>
        <taxon>Burkholderiaceae</taxon>
        <taxon>Cupriavidus</taxon>
    </lineage>
</organism>
<dbReference type="CDD" id="cd00914">
    <property type="entry name" value="PCD_DCoH_subfamily_b"/>
    <property type="match status" value="1"/>
</dbReference>
<dbReference type="PANTHER" id="PTHR12599">
    <property type="entry name" value="PTERIN-4-ALPHA-CARBINOLAMINE DEHYDRATASE"/>
    <property type="match status" value="1"/>
</dbReference>
<dbReference type="Pfam" id="PF01329">
    <property type="entry name" value="Pterin_4a"/>
    <property type="match status" value="1"/>
</dbReference>
<evidence type="ECO:0000256" key="3">
    <source>
        <dbReference type="ARBA" id="ARBA00023239"/>
    </source>
</evidence>
<evidence type="ECO:0000313" key="5">
    <source>
        <dbReference type="EMBL" id="CAG2132564.1"/>
    </source>
</evidence>
<dbReference type="InterPro" id="IPR036428">
    <property type="entry name" value="PCD_sf"/>
</dbReference>
<dbReference type="NCBIfam" id="NF002020">
    <property type="entry name" value="PRK00823.1-5"/>
    <property type="match status" value="1"/>
</dbReference>
<dbReference type="EC" id="4.2.1.96" evidence="4"/>
<comment type="catalytic activity">
    <reaction evidence="1 4">
        <text>(4aS,6R)-4a-hydroxy-L-erythro-5,6,7,8-tetrahydrobiopterin = (6R)-L-erythro-6,7-dihydrobiopterin + H2O</text>
        <dbReference type="Rhea" id="RHEA:11920"/>
        <dbReference type="ChEBI" id="CHEBI:15377"/>
        <dbReference type="ChEBI" id="CHEBI:15642"/>
        <dbReference type="ChEBI" id="CHEBI:43120"/>
        <dbReference type="EC" id="4.2.1.96"/>
    </reaction>
</comment>
<dbReference type="GO" id="GO:0008124">
    <property type="term" value="F:4-alpha-hydroxytetrahydrobiopterin dehydratase activity"/>
    <property type="evidence" value="ECO:0007669"/>
    <property type="project" value="UniProtKB-UniRule"/>
</dbReference>
<dbReference type="AlphaFoldDB" id="A0A916IQU2"/>
<comment type="similarity">
    <text evidence="2 4">Belongs to the pterin-4-alpha-carbinolamine dehydratase family.</text>
</comment>
<evidence type="ECO:0000256" key="2">
    <source>
        <dbReference type="ARBA" id="ARBA00006472"/>
    </source>
</evidence>
<dbReference type="GO" id="GO:0006729">
    <property type="term" value="P:tetrahydrobiopterin biosynthetic process"/>
    <property type="evidence" value="ECO:0007669"/>
    <property type="project" value="InterPro"/>
</dbReference>
<dbReference type="Gene3D" id="3.30.1360.20">
    <property type="entry name" value="Transcriptional coactivator/pterin dehydratase"/>
    <property type="match status" value="1"/>
</dbReference>
<dbReference type="InterPro" id="IPR001533">
    <property type="entry name" value="Pterin_deHydtase"/>
</dbReference>
<keyword evidence="6" id="KW-1185">Reference proteome</keyword>
<name>A0A916IQU2_9BURK</name>
<evidence type="ECO:0000313" key="6">
    <source>
        <dbReference type="Proteomes" id="UP000672934"/>
    </source>
</evidence>
<dbReference type="EMBL" id="CAJPUY010000003">
    <property type="protein sequence ID" value="CAG2132564.1"/>
    <property type="molecule type" value="Genomic_DNA"/>
</dbReference>